<dbReference type="PROSITE" id="PS51257">
    <property type="entry name" value="PROKAR_LIPOPROTEIN"/>
    <property type="match status" value="1"/>
</dbReference>
<accession>A0ABV0BJ43</accession>
<dbReference type="EMBL" id="JBBYXI010000002">
    <property type="protein sequence ID" value="MEN3930984.1"/>
    <property type="molecule type" value="Genomic_DNA"/>
</dbReference>
<evidence type="ECO:0000313" key="2">
    <source>
        <dbReference type="EMBL" id="MEN3930984.1"/>
    </source>
</evidence>
<proteinExistence type="predicted"/>
<feature type="chain" id="PRO_5045098968" evidence="1">
    <location>
        <begin position="21"/>
        <end position="102"/>
    </location>
</feature>
<name>A0ABV0BJ43_9HYPH</name>
<dbReference type="RefSeq" id="WP_346337002.1">
    <property type="nucleotide sequence ID" value="NZ_JBBYXI010000002.1"/>
</dbReference>
<feature type="signal peptide" evidence="1">
    <location>
        <begin position="1"/>
        <end position="20"/>
    </location>
</feature>
<keyword evidence="1" id="KW-0732">Signal</keyword>
<gene>
    <name evidence="2" type="ORF">WJT86_07925</name>
</gene>
<reference evidence="2 3" key="1">
    <citation type="submission" date="2024-04" db="EMBL/GenBank/DDBJ databases">
        <title>A novel species isolated from cricket.</title>
        <authorList>
            <person name="Wang H.-C."/>
        </authorList>
    </citation>
    <scope>NUCLEOTIDE SEQUENCE [LARGE SCALE GENOMIC DNA]</scope>
    <source>
        <strain evidence="2 3">WL0021</strain>
    </source>
</reference>
<comment type="caution">
    <text evidence="2">The sequence shown here is derived from an EMBL/GenBank/DDBJ whole genome shotgun (WGS) entry which is preliminary data.</text>
</comment>
<protein>
    <submittedName>
        <fullName evidence="2">Uncharacterized protein</fullName>
    </submittedName>
</protein>
<sequence>MIKICSVALAALLVAGCSYYPSGVNTVKVVDTEASVKACALLGEINGPFATTPGDLWGLTAPMREKVYTMGGNMLLLKREGHDWGHARAYAYSCNHNGNDGW</sequence>
<evidence type="ECO:0000256" key="1">
    <source>
        <dbReference type="SAM" id="SignalP"/>
    </source>
</evidence>
<keyword evidence="3" id="KW-1185">Reference proteome</keyword>
<dbReference type="Proteomes" id="UP001418637">
    <property type="component" value="Unassembled WGS sequence"/>
</dbReference>
<organism evidence="2 3">
    <name type="scientific">Hohaiivirga grylli</name>
    <dbReference type="NCBI Taxonomy" id="3133970"/>
    <lineage>
        <taxon>Bacteria</taxon>
        <taxon>Pseudomonadati</taxon>
        <taxon>Pseudomonadota</taxon>
        <taxon>Alphaproteobacteria</taxon>
        <taxon>Hyphomicrobiales</taxon>
        <taxon>Methylobacteriaceae</taxon>
        <taxon>Hohaiivirga</taxon>
    </lineage>
</organism>
<evidence type="ECO:0000313" key="3">
    <source>
        <dbReference type="Proteomes" id="UP001418637"/>
    </source>
</evidence>